<organism evidence="1 2">
    <name type="scientific">Marinoscillum furvescens DSM 4134</name>
    <dbReference type="NCBI Taxonomy" id="1122208"/>
    <lineage>
        <taxon>Bacteria</taxon>
        <taxon>Pseudomonadati</taxon>
        <taxon>Bacteroidota</taxon>
        <taxon>Cytophagia</taxon>
        <taxon>Cytophagales</taxon>
        <taxon>Reichenbachiellaceae</taxon>
        <taxon>Marinoscillum</taxon>
    </lineage>
</organism>
<evidence type="ECO:0000313" key="1">
    <source>
        <dbReference type="EMBL" id="REE01722.1"/>
    </source>
</evidence>
<dbReference type="EMBL" id="QREG01000003">
    <property type="protein sequence ID" value="REE01722.1"/>
    <property type="molecule type" value="Genomic_DNA"/>
</dbReference>
<gene>
    <name evidence="1" type="ORF">C7460_103239</name>
</gene>
<protein>
    <submittedName>
        <fullName evidence="1">Uncharacterized protein</fullName>
    </submittedName>
</protein>
<sequence length="300" mass="34914">MRHTGHKTDFHLRKDVFRHLPSLVFNEQEQTQMEEKLSEAIQRIPGKLYDLLGPSASFCQFDEVINELQQLAVPNTFQGFFNLLLLDYYTCNLDLPSTKRFEKKLGHPTYRSYVIHRVTDELLSVLDAIYIAQALPRIRIDQQAVNVQLETHPYLSTKLTIELPIQKNWYLTYAQQAWMQVKTLLDNGQPAIIYFVTDEELLRQPSWVVFNYEIPDSRTIVLGGINAAGKHSELKLTFQEDFQIEVVGQEKTDSAVSVHTIHYVPHTLSLPPATSWLERQFHPIITNRHLRRLHRRVKVG</sequence>
<accession>A0A3D9L9I5</accession>
<dbReference type="RefSeq" id="WP_115866999.1">
    <property type="nucleotide sequence ID" value="NZ_QREG01000003.1"/>
</dbReference>
<evidence type="ECO:0000313" key="2">
    <source>
        <dbReference type="Proteomes" id="UP000256779"/>
    </source>
</evidence>
<dbReference type="AlphaFoldDB" id="A0A3D9L9I5"/>
<name>A0A3D9L9I5_MARFU</name>
<keyword evidence="2" id="KW-1185">Reference proteome</keyword>
<comment type="caution">
    <text evidence="1">The sequence shown here is derived from an EMBL/GenBank/DDBJ whole genome shotgun (WGS) entry which is preliminary data.</text>
</comment>
<dbReference type="Proteomes" id="UP000256779">
    <property type="component" value="Unassembled WGS sequence"/>
</dbReference>
<proteinExistence type="predicted"/>
<reference evidence="1 2" key="1">
    <citation type="submission" date="2018-07" db="EMBL/GenBank/DDBJ databases">
        <title>Genomic Encyclopedia of Type Strains, Phase IV (KMG-IV): sequencing the most valuable type-strain genomes for metagenomic binning, comparative biology and taxonomic classification.</title>
        <authorList>
            <person name="Goeker M."/>
        </authorList>
    </citation>
    <scope>NUCLEOTIDE SEQUENCE [LARGE SCALE GENOMIC DNA]</scope>
    <source>
        <strain evidence="1 2">DSM 4134</strain>
    </source>
</reference>